<dbReference type="Pfam" id="PF14559">
    <property type="entry name" value="TPR_19"/>
    <property type="match status" value="1"/>
</dbReference>
<sequence length="284" mass="32239">MTNSPWGNSMKAIINVISIIIIVIVALVFAFKTHFLLGIALVLLLIGFAAFRGRANYYAIRGTKLFSSNEFEQSLVWFKKAYESKPCPEAHQIGYGYILMRTGNAKQAEQVFKQVLRTTKNKDNRIQAQCNLATSYWLQGRNEECLVLLEEVFEQYKNSLVYGNLGYFKLLNGDFESALAFNQEAYAYNGDDKTIVDNLAYNYYMLGQLEQAEEMFALLIPKSPKFADPHYFYALTLEKLGKLDEAAEQIQIAQSKDIAFITPIIRAEIDQAALRLNVSSEEVV</sequence>
<evidence type="ECO:0000313" key="6">
    <source>
        <dbReference type="Proteomes" id="UP000426246"/>
    </source>
</evidence>
<evidence type="ECO:0000259" key="4">
    <source>
        <dbReference type="Pfam" id="PF12688"/>
    </source>
</evidence>
<dbReference type="Pfam" id="PF12688">
    <property type="entry name" value="TPR_5"/>
    <property type="match status" value="1"/>
</dbReference>
<reference evidence="6" key="1">
    <citation type="submission" date="2018-11" db="EMBL/GenBank/DDBJ databases">
        <title>Complete genome sequence of Paenibacillus sp. ML311-T8.</title>
        <authorList>
            <person name="Nam Y.-D."/>
            <person name="Kang J."/>
            <person name="Chung W.-H."/>
            <person name="Park Y.S."/>
        </authorList>
    </citation>
    <scope>NUCLEOTIDE SEQUENCE [LARGE SCALE GENOMIC DNA]</scope>
    <source>
        <strain evidence="6">ML311-T8</strain>
    </source>
</reference>
<name>A0A6B8RLE4_9BACL</name>
<evidence type="ECO:0000256" key="3">
    <source>
        <dbReference type="SAM" id="Phobius"/>
    </source>
</evidence>
<keyword evidence="1" id="KW-0677">Repeat</keyword>
<evidence type="ECO:0000256" key="1">
    <source>
        <dbReference type="ARBA" id="ARBA00022737"/>
    </source>
</evidence>
<evidence type="ECO:0000256" key="2">
    <source>
        <dbReference type="ARBA" id="ARBA00022803"/>
    </source>
</evidence>
<feature type="domain" description="Tetratrico peptide repeat group 5" evidence="4">
    <location>
        <begin position="102"/>
        <end position="160"/>
    </location>
</feature>
<dbReference type="SUPFAM" id="SSF48452">
    <property type="entry name" value="TPR-like"/>
    <property type="match status" value="1"/>
</dbReference>
<evidence type="ECO:0000313" key="5">
    <source>
        <dbReference type="EMBL" id="QGQ97211.1"/>
    </source>
</evidence>
<keyword evidence="3" id="KW-0472">Membrane</keyword>
<organism evidence="5 6">
    <name type="scientific">Paenibacillus psychroresistens</name>
    <dbReference type="NCBI Taxonomy" id="1778678"/>
    <lineage>
        <taxon>Bacteria</taxon>
        <taxon>Bacillati</taxon>
        <taxon>Bacillota</taxon>
        <taxon>Bacilli</taxon>
        <taxon>Bacillales</taxon>
        <taxon>Paenibacillaceae</taxon>
        <taxon>Paenibacillus</taxon>
    </lineage>
</organism>
<dbReference type="PANTHER" id="PTHR45586">
    <property type="entry name" value="TPR REPEAT-CONTAINING PROTEIN PA4667"/>
    <property type="match status" value="1"/>
</dbReference>
<dbReference type="KEGG" id="ppsc:EHS13_21150"/>
<dbReference type="InterPro" id="IPR019734">
    <property type="entry name" value="TPR_rpt"/>
</dbReference>
<keyword evidence="6" id="KW-1185">Reference proteome</keyword>
<dbReference type="EMBL" id="CP034235">
    <property type="protein sequence ID" value="QGQ97211.1"/>
    <property type="molecule type" value="Genomic_DNA"/>
</dbReference>
<accession>A0A6B8RLE4</accession>
<dbReference type="PANTHER" id="PTHR45586:SF1">
    <property type="entry name" value="LIPOPOLYSACCHARIDE ASSEMBLY PROTEIN B"/>
    <property type="match status" value="1"/>
</dbReference>
<dbReference type="Proteomes" id="UP000426246">
    <property type="component" value="Chromosome"/>
</dbReference>
<protein>
    <recommendedName>
        <fullName evidence="4">Tetratrico peptide repeat group 5 domain-containing protein</fullName>
    </recommendedName>
</protein>
<feature type="transmembrane region" description="Helical" evidence="3">
    <location>
        <begin position="35"/>
        <end position="51"/>
    </location>
</feature>
<dbReference type="AlphaFoldDB" id="A0A6B8RLE4"/>
<dbReference type="InterPro" id="IPR011990">
    <property type="entry name" value="TPR-like_helical_dom_sf"/>
</dbReference>
<dbReference type="InterPro" id="IPR051012">
    <property type="entry name" value="CellSynth/LPSAsmb/PSIAsmb"/>
</dbReference>
<keyword evidence="3" id="KW-1133">Transmembrane helix</keyword>
<gene>
    <name evidence="5" type="ORF">EHS13_21150</name>
</gene>
<dbReference type="SMART" id="SM00028">
    <property type="entry name" value="TPR"/>
    <property type="match status" value="4"/>
</dbReference>
<dbReference type="Gene3D" id="1.25.40.10">
    <property type="entry name" value="Tetratricopeptide repeat domain"/>
    <property type="match status" value="2"/>
</dbReference>
<feature type="transmembrane region" description="Helical" evidence="3">
    <location>
        <begin position="12"/>
        <end position="29"/>
    </location>
</feature>
<keyword evidence="2" id="KW-0802">TPR repeat</keyword>
<dbReference type="InterPro" id="IPR041656">
    <property type="entry name" value="TPR_5"/>
</dbReference>
<keyword evidence="3" id="KW-0812">Transmembrane</keyword>
<proteinExistence type="predicted"/>